<dbReference type="Proteomes" id="UP000324222">
    <property type="component" value="Unassembled WGS sequence"/>
</dbReference>
<evidence type="ECO:0000313" key="2">
    <source>
        <dbReference type="Proteomes" id="UP000324222"/>
    </source>
</evidence>
<gene>
    <name evidence="1" type="ORF">E2C01_039681</name>
</gene>
<sequence>MSYLYLESVDGTNDSWKRRAEYLPSFTQSPVPLCLMPPHCRHENLLKTIPLFSLTLSRPFFVAPIVNQSPFVPERDHESTIEGHA</sequence>
<name>A0A5B7FKG8_PORTR</name>
<dbReference type="AlphaFoldDB" id="A0A5B7FKG8"/>
<proteinExistence type="predicted"/>
<protein>
    <submittedName>
        <fullName evidence="1">Uncharacterized protein</fullName>
    </submittedName>
</protein>
<reference evidence="1 2" key="1">
    <citation type="submission" date="2019-05" db="EMBL/GenBank/DDBJ databases">
        <title>Another draft genome of Portunus trituberculatus and its Hox gene families provides insights of decapod evolution.</title>
        <authorList>
            <person name="Jeong J.-H."/>
            <person name="Song I."/>
            <person name="Kim S."/>
            <person name="Choi T."/>
            <person name="Kim D."/>
            <person name="Ryu S."/>
            <person name="Kim W."/>
        </authorList>
    </citation>
    <scope>NUCLEOTIDE SEQUENCE [LARGE SCALE GENOMIC DNA]</scope>
    <source>
        <tissue evidence="1">Muscle</tissue>
    </source>
</reference>
<accession>A0A5B7FKG8</accession>
<dbReference type="EMBL" id="VSRR010006978">
    <property type="protein sequence ID" value="MPC45975.1"/>
    <property type="molecule type" value="Genomic_DNA"/>
</dbReference>
<keyword evidence="2" id="KW-1185">Reference proteome</keyword>
<organism evidence="1 2">
    <name type="scientific">Portunus trituberculatus</name>
    <name type="common">Swimming crab</name>
    <name type="synonym">Neptunus trituberculatus</name>
    <dbReference type="NCBI Taxonomy" id="210409"/>
    <lineage>
        <taxon>Eukaryota</taxon>
        <taxon>Metazoa</taxon>
        <taxon>Ecdysozoa</taxon>
        <taxon>Arthropoda</taxon>
        <taxon>Crustacea</taxon>
        <taxon>Multicrustacea</taxon>
        <taxon>Malacostraca</taxon>
        <taxon>Eumalacostraca</taxon>
        <taxon>Eucarida</taxon>
        <taxon>Decapoda</taxon>
        <taxon>Pleocyemata</taxon>
        <taxon>Brachyura</taxon>
        <taxon>Eubrachyura</taxon>
        <taxon>Portunoidea</taxon>
        <taxon>Portunidae</taxon>
        <taxon>Portuninae</taxon>
        <taxon>Portunus</taxon>
    </lineage>
</organism>
<comment type="caution">
    <text evidence="1">The sequence shown here is derived from an EMBL/GenBank/DDBJ whole genome shotgun (WGS) entry which is preliminary data.</text>
</comment>
<evidence type="ECO:0000313" key="1">
    <source>
        <dbReference type="EMBL" id="MPC45975.1"/>
    </source>
</evidence>